<protein>
    <submittedName>
        <fullName evidence="1">Uncharacterized protein</fullName>
    </submittedName>
</protein>
<dbReference type="AlphaFoldDB" id="A0A1H9Z2E7"/>
<dbReference type="EMBL" id="FOIJ01000001">
    <property type="protein sequence ID" value="SES75622.1"/>
    <property type="molecule type" value="Genomic_DNA"/>
</dbReference>
<sequence length="187" mass="20537">MSAIFQLTLSRPWPWAILGRGCRVLFPSTTDGQGRTHAVRPPSAAVGQYLALHAGRGWDVEGAAFMERRLGLYVPSDDGLPDGAVFAVARLSQVSTVCNDSRAFGRPPEPWWRGSIAWWLEEVLAVEPLECPEVSFLTPLSQDFLPELRERFSLARDGLWRPTQARKREAGVSLASSSTSGQFGLGL</sequence>
<keyword evidence="2" id="KW-1185">Reference proteome</keyword>
<evidence type="ECO:0000313" key="2">
    <source>
        <dbReference type="Proteomes" id="UP000199181"/>
    </source>
</evidence>
<dbReference type="RefSeq" id="WP_245767039.1">
    <property type="nucleotide sequence ID" value="NZ_FOIJ01000001.1"/>
</dbReference>
<accession>A0A1H9Z2E7</accession>
<reference evidence="2" key="1">
    <citation type="submission" date="2016-10" db="EMBL/GenBank/DDBJ databases">
        <authorList>
            <person name="Varghese N."/>
            <person name="Submissions S."/>
        </authorList>
    </citation>
    <scope>NUCLEOTIDE SEQUENCE [LARGE SCALE GENOMIC DNA]</scope>
    <source>
        <strain evidence="2">DSM 16858</strain>
    </source>
</reference>
<dbReference type="Proteomes" id="UP000199181">
    <property type="component" value="Unassembled WGS sequence"/>
</dbReference>
<organism evidence="1 2">
    <name type="scientific">Stigmatella erecta</name>
    <dbReference type="NCBI Taxonomy" id="83460"/>
    <lineage>
        <taxon>Bacteria</taxon>
        <taxon>Pseudomonadati</taxon>
        <taxon>Myxococcota</taxon>
        <taxon>Myxococcia</taxon>
        <taxon>Myxococcales</taxon>
        <taxon>Cystobacterineae</taxon>
        <taxon>Archangiaceae</taxon>
        <taxon>Stigmatella</taxon>
    </lineage>
</organism>
<proteinExistence type="predicted"/>
<gene>
    <name evidence="1" type="ORF">SAMN05443639_101146</name>
</gene>
<evidence type="ECO:0000313" key="1">
    <source>
        <dbReference type="EMBL" id="SES75622.1"/>
    </source>
</evidence>
<name>A0A1H9Z2E7_9BACT</name>